<organism evidence="1 2">
    <name type="scientific">Bifidobacterium pseudolongum subsp. globosum</name>
    <dbReference type="NCBI Taxonomy" id="1690"/>
    <lineage>
        <taxon>Bacteria</taxon>
        <taxon>Bacillati</taxon>
        <taxon>Actinomycetota</taxon>
        <taxon>Actinomycetes</taxon>
        <taxon>Bifidobacteriales</taxon>
        <taxon>Bifidobacteriaceae</taxon>
        <taxon>Bifidobacterium</taxon>
    </lineage>
</organism>
<proteinExistence type="predicted"/>
<dbReference type="Proteomes" id="UP000233722">
    <property type="component" value="Unassembled WGS sequence"/>
</dbReference>
<accession>A0A2N3QQ32</accession>
<reference evidence="1 2" key="1">
    <citation type="submission" date="2017-10" db="EMBL/GenBank/DDBJ databases">
        <title>Bifidobacterium genomics.</title>
        <authorList>
            <person name="Lugli G.A."/>
            <person name="Milani C."/>
            <person name="Mancabelli L."/>
        </authorList>
    </citation>
    <scope>NUCLEOTIDE SEQUENCE [LARGE SCALE GENOMIC DNA]</scope>
    <source>
        <strain evidence="1 2">1747B</strain>
    </source>
</reference>
<comment type="caution">
    <text evidence="1">The sequence shown here is derived from an EMBL/GenBank/DDBJ whole genome shotgun (WGS) entry which is preliminary data.</text>
</comment>
<name>A0A2N3QQ32_9BIFI</name>
<evidence type="ECO:0000313" key="1">
    <source>
        <dbReference type="EMBL" id="PKU93787.1"/>
    </source>
</evidence>
<evidence type="ECO:0000313" key="2">
    <source>
        <dbReference type="Proteomes" id="UP000233722"/>
    </source>
</evidence>
<sequence length="110" mass="12561">MRIYNEERPHSALNGKTPHYIYTTQPKLGSVALSESAIRFRTDKVDQEGKITIRYMNKIRHLGIGRGYEGKRVYALISGKEVTVILIGSGEIIGEYILDPNKNYHARKQQ</sequence>
<gene>
    <name evidence="1" type="ORF">CQR45_1523</name>
</gene>
<dbReference type="EMBL" id="PCHA01000030">
    <property type="protein sequence ID" value="PKU93787.1"/>
    <property type="molecule type" value="Genomic_DNA"/>
</dbReference>
<dbReference type="AlphaFoldDB" id="A0A2N3QQ32"/>
<protein>
    <submittedName>
        <fullName evidence="1">Integrase family protein</fullName>
    </submittedName>
</protein>